<evidence type="ECO:0000256" key="7">
    <source>
        <dbReference type="ARBA" id="ARBA00022989"/>
    </source>
</evidence>
<dbReference type="GO" id="GO:0005886">
    <property type="term" value="C:plasma membrane"/>
    <property type="evidence" value="ECO:0007669"/>
    <property type="project" value="UniProtKB-SubCell"/>
</dbReference>
<evidence type="ECO:0000256" key="6">
    <source>
        <dbReference type="ARBA" id="ARBA00022781"/>
    </source>
</evidence>
<keyword evidence="9 11" id="KW-0472">Membrane</keyword>
<keyword evidence="3 11" id="KW-0813">Transport</keyword>
<dbReference type="HAMAP" id="MF_01393">
    <property type="entry name" value="ATP_synth_a_bact"/>
    <property type="match status" value="1"/>
</dbReference>
<dbReference type="Gene3D" id="1.20.120.220">
    <property type="entry name" value="ATP synthase, F0 complex, subunit A"/>
    <property type="match status" value="1"/>
</dbReference>
<dbReference type="CDD" id="cd00310">
    <property type="entry name" value="ATP-synt_Fo_a_6"/>
    <property type="match status" value="1"/>
</dbReference>
<dbReference type="InterPro" id="IPR045083">
    <property type="entry name" value="ATP_synth_F0_asu_bact/mt"/>
</dbReference>
<feature type="transmembrane region" description="Helical" evidence="11">
    <location>
        <begin position="209"/>
        <end position="232"/>
    </location>
</feature>
<dbReference type="SUPFAM" id="SSF81336">
    <property type="entry name" value="F1F0 ATP synthase subunit A"/>
    <property type="match status" value="1"/>
</dbReference>
<keyword evidence="5 11" id="KW-0812">Transmembrane</keyword>
<reference evidence="13 14" key="1">
    <citation type="submission" date="2019-08" db="EMBL/GenBank/DDBJ databases">
        <title>Highly reduced genomes of protist endosymbionts show evolutionary convergence.</title>
        <authorList>
            <person name="George E."/>
            <person name="Husnik F."/>
            <person name="Tashyreva D."/>
            <person name="Prokopchuk G."/>
            <person name="Horak A."/>
            <person name="Kwong W.K."/>
            <person name="Lukes J."/>
            <person name="Keeling P.J."/>
        </authorList>
    </citation>
    <scope>NUCLEOTIDE SEQUENCE [LARGE SCALE GENOMIC DNA]</scope>
    <source>
        <strain evidence="13">1605</strain>
    </source>
</reference>
<dbReference type="PANTHER" id="PTHR11410:SF0">
    <property type="entry name" value="ATP SYNTHASE SUBUNIT A"/>
    <property type="match status" value="1"/>
</dbReference>
<keyword evidence="8 11" id="KW-0406">Ion transport</keyword>
<protein>
    <recommendedName>
        <fullName evidence="11 12">ATP synthase subunit a</fullName>
    </recommendedName>
    <alternativeName>
        <fullName evidence="11">ATP synthase F0 sector subunit a</fullName>
    </alternativeName>
    <alternativeName>
        <fullName evidence="11">F-ATPase subunit 6</fullName>
    </alternativeName>
</protein>
<evidence type="ECO:0000256" key="5">
    <source>
        <dbReference type="ARBA" id="ARBA00022692"/>
    </source>
</evidence>
<feature type="transmembrane region" description="Helical" evidence="11">
    <location>
        <begin position="107"/>
        <end position="128"/>
    </location>
</feature>
<dbReference type="Pfam" id="PF00119">
    <property type="entry name" value="ATP-synt_A"/>
    <property type="match status" value="1"/>
</dbReference>
<dbReference type="KEGG" id="cip:FZC35_01360"/>
<dbReference type="EMBL" id="CP043315">
    <property type="protein sequence ID" value="QEK38021.1"/>
    <property type="molecule type" value="Genomic_DNA"/>
</dbReference>
<proteinExistence type="inferred from homology"/>
<evidence type="ECO:0000313" key="14">
    <source>
        <dbReference type="Proteomes" id="UP000325155"/>
    </source>
</evidence>
<dbReference type="InterPro" id="IPR035908">
    <property type="entry name" value="F0_ATP_A_sf"/>
</dbReference>
<evidence type="ECO:0000256" key="1">
    <source>
        <dbReference type="ARBA" id="ARBA00004141"/>
    </source>
</evidence>
<comment type="function">
    <text evidence="11 12">Key component of the proton channel; it plays a direct role in the translocation of protons across the membrane.</text>
</comment>
<dbReference type="Proteomes" id="UP000325155">
    <property type="component" value="Chromosome"/>
</dbReference>
<evidence type="ECO:0000256" key="10">
    <source>
        <dbReference type="ARBA" id="ARBA00023310"/>
    </source>
</evidence>
<dbReference type="PRINTS" id="PR00123">
    <property type="entry name" value="ATPASEA"/>
</dbReference>
<feature type="transmembrane region" description="Helical" evidence="11">
    <location>
        <begin position="149"/>
        <end position="171"/>
    </location>
</feature>
<organism evidence="13 14">
    <name type="scientific">Candidatus Cytomitobacter indipagum</name>
    <dbReference type="NCBI Taxonomy" id="2601575"/>
    <lineage>
        <taxon>Bacteria</taxon>
        <taxon>Pseudomonadati</taxon>
        <taxon>Pseudomonadota</taxon>
        <taxon>Alphaproteobacteria</taxon>
        <taxon>Holosporales</taxon>
        <taxon>Holosporaceae</taxon>
        <taxon>Candidatus Cytomitobacter</taxon>
    </lineage>
</organism>
<evidence type="ECO:0000256" key="12">
    <source>
        <dbReference type="RuleBase" id="RU000483"/>
    </source>
</evidence>
<feature type="transmembrane region" description="Helical" evidence="11">
    <location>
        <begin position="20"/>
        <end position="42"/>
    </location>
</feature>
<keyword evidence="6 11" id="KW-0375">Hydrogen ion transport</keyword>
<dbReference type="RefSeq" id="WP_148980868.1">
    <property type="nucleotide sequence ID" value="NZ_CP043315.1"/>
</dbReference>
<gene>
    <name evidence="11 13" type="primary">atpB</name>
    <name evidence="13" type="ORF">FZC35_01360</name>
</gene>
<accession>A0A5C0UEA9</accession>
<comment type="subcellular location">
    <subcellularLocation>
        <location evidence="11 12">Cell membrane</location>
        <topology evidence="11 12">Multi-pass membrane protein</topology>
    </subcellularLocation>
    <subcellularLocation>
        <location evidence="1">Membrane</location>
        <topology evidence="1">Multi-pass membrane protein</topology>
    </subcellularLocation>
</comment>
<keyword evidence="4 11" id="KW-0138">CF(0)</keyword>
<dbReference type="GO" id="GO:0045259">
    <property type="term" value="C:proton-transporting ATP synthase complex"/>
    <property type="evidence" value="ECO:0007669"/>
    <property type="project" value="UniProtKB-KW"/>
</dbReference>
<sequence>MDLLNQFIVVPIFNIRFLGFDISFTNSALLMLMTALSSSIILSARNKVNLVPNFIQSINEIIYNFISNLTRQYLKDESDKYIPFFMALFIFIAMGNLFGLLPKSFTFTSHLISTFSLAMFVFALSVFAGFKKHGLKLFSLFAPRGVPKLMLPLVFLIEFSLFFVKPFVMALRLCVNMIAGHIILKVVLHYSTTLFLIKFIPIFGYSAMLLFECAVAIFQAYIFVLLSCISLKDVLYLH</sequence>
<keyword evidence="14" id="KW-1185">Reference proteome</keyword>
<evidence type="ECO:0000256" key="2">
    <source>
        <dbReference type="ARBA" id="ARBA00006810"/>
    </source>
</evidence>
<evidence type="ECO:0000256" key="11">
    <source>
        <dbReference type="HAMAP-Rule" id="MF_01393"/>
    </source>
</evidence>
<feature type="transmembrane region" description="Helical" evidence="11">
    <location>
        <begin position="81"/>
        <end position="101"/>
    </location>
</feature>
<evidence type="ECO:0000256" key="8">
    <source>
        <dbReference type="ARBA" id="ARBA00023065"/>
    </source>
</evidence>
<evidence type="ECO:0000256" key="4">
    <source>
        <dbReference type="ARBA" id="ARBA00022547"/>
    </source>
</evidence>
<evidence type="ECO:0000256" key="3">
    <source>
        <dbReference type="ARBA" id="ARBA00022448"/>
    </source>
</evidence>
<keyword evidence="11" id="KW-1003">Cell membrane</keyword>
<dbReference type="GO" id="GO:0046933">
    <property type="term" value="F:proton-transporting ATP synthase activity, rotational mechanism"/>
    <property type="evidence" value="ECO:0007669"/>
    <property type="project" value="UniProtKB-UniRule"/>
</dbReference>
<dbReference type="AlphaFoldDB" id="A0A5C0UEA9"/>
<name>A0A5C0UEA9_9PROT</name>
<dbReference type="OrthoDB" id="9809130at2"/>
<evidence type="ECO:0000313" key="13">
    <source>
        <dbReference type="EMBL" id="QEK38021.1"/>
    </source>
</evidence>
<dbReference type="NCBIfam" id="TIGR01131">
    <property type="entry name" value="ATP_synt_6_or_A"/>
    <property type="match status" value="1"/>
</dbReference>
<dbReference type="InterPro" id="IPR000568">
    <property type="entry name" value="ATP_synth_F0_asu"/>
</dbReference>
<comment type="similarity">
    <text evidence="2 11 12">Belongs to the ATPase A chain family.</text>
</comment>
<evidence type="ECO:0000256" key="9">
    <source>
        <dbReference type="ARBA" id="ARBA00023136"/>
    </source>
</evidence>
<feature type="transmembrane region" description="Helical" evidence="11">
    <location>
        <begin position="177"/>
        <end position="197"/>
    </location>
</feature>
<keyword evidence="10 11" id="KW-0066">ATP synthesis</keyword>
<dbReference type="PANTHER" id="PTHR11410">
    <property type="entry name" value="ATP SYNTHASE SUBUNIT A"/>
    <property type="match status" value="1"/>
</dbReference>
<keyword evidence="7 11" id="KW-1133">Transmembrane helix</keyword>